<proteinExistence type="predicted"/>
<keyword evidence="1" id="KW-0812">Transmembrane</keyword>
<feature type="transmembrane region" description="Helical" evidence="1">
    <location>
        <begin position="190"/>
        <end position="214"/>
    </location>
</feature>
<organism evidence="2 3">
    <name type="scientific">Alosa alosa</name>
    <name type="common">allis shad</name>
    <dbReference type="NCBI Taxonomy" id="278164"/>
    <lineage>
        <taxon>Eukaryota</taxon>
        <taxon>Metazoa</taxon>
        <taxon>Chordata</taxon>
        <taxon>Craniata</taxon>
        <taxon>Vertebrata</taxon>
        <taxon>Euteleostomi</taxon>
        <taxon>Actinopterygii</taxon>
        <taxon>Neopterygii</taxon>
        <taxon>Teleostei</taxon>
        <taxon>Clupei</taxon>
        <taxon>Clupeiformes</taxon>
        <taxon>Clupeoidei</taxon>
        <taxon>Clupeidae</taxon>
        <taxon>Alosa</taxon>
    </lineage>
</organism>
<feature type="transmembrane region" description="Helical" evidence="1">
    <location>
        <begin position="127"/>
        <end position="149"/>
    </location>
</feature>
<keyword evidence="1" id="KW-1133">Transmembrane helix</keyword>
<keyword evidence="3" id="KW-1185">Reference proteome</keyword>
<dbReference type="Proteomes" id="UP000823561">
    <property type="component" value="Chromosome 24"/>
</dbReference>
<feature type="transmembrane region" description="Helical" evidence="1">
    <location>
        <begin position="45"/>
        <end position="65"/>
    </location>
</feature>
<evidence type="ECO:0000313" key="3">
    <source>
        <dbReference type="Proteomes" id="UP000823561"/>
    </source>
</evidence>
<dbReference type="EMBL" id="JADWDJ010000024">
    <property type="protein sequence ID" value="KAG5261275.1"/>
    <property type="molecule type" value="Genomic_DNA"/>
</dbReference>
<feature type="transmembrane region" description="Helical" evidence="1">
    <location>
        <begin position="235"/>
        <end position="254"/>
    </location>
</feature>
<feature type="transmembrane region" description="Helical" evidence="1">
    <location>
        <begin position="161"/>
        <end position="184"/>
    </location>
</feature>
<gene>
    <name evidence="2" type="ORF">AALO_G00302020</name>
</gene>
<protein>
    <recommendedName>
        <fullName evidence="4">G-protein coupled receptors family 1 profile domain-containing protein</fullName>
    </recommendedName>
</protein>
<evidence type="ECO:0000256" key="1">
    <source>
        <dbReference type="SAM" id="Phobius"/>
    </source>
</evidence>
<comment type="caution">
    <text evidence="2">The sequence shown here is derived from an EMBL/GenBank/DDBJ whole genome shotgun (WGS) entry which is preliminary data.</text>
</comment>
<dbReference type="SUPFAM" id="SSF81321">
    <property type="entry name" value="Family A G protein-coupled receptor-like"/>
    <property type="match status" value="1"/>
</dbReference>
<dbReference type="AlphaFoldDB" id="A0AAV6FJN6"/>
<sequence length="309" mass="34390">MDDYFDYDLAMDDTMNYSYAMDYTAMYDLAMDDAMDDMDDVSTRIIIFLVIGVCVGVPAVSWALRMLFLHVRGGGRVSIFIIFLLFSDILELFLIPFLIASMSSNVIGRHGCGYSRLWYFYDRDCPIALIVAFIGPRLCGLCFHQLVALESILSLRHPHCVSCLSSPFCSIPISVAIWICPLIYFISPSVLSLMCFALLPVAVIVAILSCVFTAKASCSCADPGTTSRKDRGTSVRVLAVAMGALWVLYAPFLFVPLWIIFPYIGSMFVCIMSFRVVADPLLCVLVFKKNPQRQPTQTGIELNTVQTSD</sequence>
<feature type="transmembrane region" description="Helical" evidence="1">
    <location>
        <begin position="260"/>
        <end position="287"/>
    </location>
</feature>
<accession>A0AAV6FJN6</accession>
<feature type="transmembrane region" description="Helical" evidence="1">
    <location>
        <begin position="77"/>
        <end position="99"/>
    </location>
</feature>
<reference evidence="2" key="1">
    <citation type="submission" date="2020-10" db="EMBL/GenBank/DDBJ databases">
        <title>Chromosome-scale genome assembly of the Allis shad, Alosa alosa.</title>
        <authorList>
            <person name="Margot Z."/>
            <person name="Christophe K."/>
            <person name="Cabau C."/>
            <person name="Louis A."/>
            <person name="Berthelot C."/>
            <person name="Parey E."/>
            <person name="Roest Crollius H."/>
            <person name="Montfort J."/>
            <person name="Robinson-Rechavi M."/>
            <person name="Bucao C."/>
            <person name="Bouchez O."/>
            <person name="Gislard M."/>
            <person name="Lluch J."/>
            <person name="Milhes M."/>
            <person name="Lampietro C."/>
            <person name="Lopez Roques C."/>
            <person name="Donnadieu C."/>
            <person name="Braasch I."/>
            <person name="Desvignes T."/>
            <person name="Postlethwait J."/>
            <person name="Bobe J."/>
            <person name="Guiguen Y."/>
        </authorList>
    </citation>
    <scope>NUCLEOTIDE SEQUENCE</scope>
    <source>
        <strain evidence="2">M-15738</strain>
        <tissue evidence="2">Blood</tissue>
    </source>
</reference>
<evidence type="ECO:0008006" key="4">
    <source>
        <dbReference type="Google" id="ProtNLM"/>
    </source>
</evidence>
<evidence type="ECO:0000313" key="2">
    <source>
        <dbReference type="EMBL" id="KAG5261275.1"/>
    </source>
</evidence>
<keyword evidence="1" id="KW-0472">Membrane</keyword>
<name>A0AAV6FJN6_9TELE</name>